<evidence type="ECO:0000313" key="7">
    <source>
        <dbReference type="Proteomes" id="UP000094463"/>
    </source>
</evidence>
<dbReference type="InterPro" id="IPR001492">
    <property type="entry name" value="Flagellin"/>
</dbReference>
<dbReference type="InterPro" id="IPR046358">
    <property type="entry name" value="Flagellin_C"/>
</dbReference>
<dbReference type="Gene3D" id="1.20.1330.10">
    <property type="entry name" value="f41 fragment of flagellin, N-terminal domain"/>
    <property type="match status" value="1"/>
</dbReference>
<feature type="domain" description="Flagellin N-terminal" evidence="4">
    <location>
        <begin position="5"/>
        <end position="140"/>
    </location>
</feature>
<dbReference type="Pfam" id="PF00669">
    <property type="entry name" value="Flagellin_N"/>
    <property type="match status" value="1"/>
</dbReference>
<keyword evidence="3" id="KW-0975">Bacterial flagellum</keyword>
<comment type="similarity">
    <text evidence="2">Belongs to the bacterial flagellin family.</text>
</comment>
<evidence type="ECO:0000259" key="5">
    <source>
        <dbReference type="Pfam" id="PF00700"/>
    </source>
</evidence>
<dbReference type="OrthoDB" id="9758307at2"/>
<evidence type="ECO:0000256" key="3">
    <source>
        <dbReference type="ARBA" id="ARBA00023143"/>
    </source>
</evidence>
<reference evidence="6 7" key="1">
    <citation type="submission" date="2015-08" db="EMBL/GenBank/DDBJ databases">
        <title>The complete genome sequence of Bacillus beveridgei MLTeJB.</title>
        <authorList>
            <person name="Hanson T.E."/>
            <person name="Mesa C."/>
            <person name="Basesman S.M."/>
            <person name="Oremland R.S."/>
        </authorList>
    </citation>
    <scope>NUCLEOTIDE SEQUENCE [LARGE SCALE GENOMIC DNA]</scope>
    <source>
        <strain evidence="6 7">MLTeJB</strain>
    </source>
</reference>
<dbReference type="GO" id="GO:0005198">
    <property type="term" value="F:structural molecule activity"/>
    <property type="evidence" value="ECO:0007669"/>
    <property type="project" value="InterPro"/>
</dbReference>
<evidence type="ECO:0000256" key="1">
    <source>
        <dbReference type="ARBA" id="ARBA00004365"/>
    </source>
</evidence>
<dbReference type="PANTHER" id="PTHR42792">
    <property type="entry name" value="FLAGELLIN"/>
    <property type="match status" value="1"/>
</dbReference>
<dbReference type="PATRIC" id="fig|632773.3.peg.548"/>
<keyword evidence="6" id="KW-0282">Flagellum</keyword>
<dbReference type="GO" id="GO:0071973">
    <property type="term" value="P:bacterial-type flagellum-dependent cell motility"/>
    <property type="evidence" value="ECO:0007669"/>
    <property type="project" value="InterPro"/>
</dbReference>
<dbReference type="PANTHER" id="PTHR42792:SF1">
    <property type="entry name" value="FLAGELLAR HOOK-ASSOCIATED PROTEIN 3"/>
    <property type="match status" value="1"/>
</dbReference>
<sequence>MRVTQSMMASSSLRQLNQSYQSLKTHQDQLATGKKISRASQDPVIAMNGMRYRTQVAETDQFKRNLSEVYNWMDTSDDTLDQGTQAMHRIRELTVQASNDSYDAGQRANIAKEVDQLLEQLVSTSNHRNNNKFIFNGTDTTNAPVDQDRMDYGTTQIANGGDVAAEDVDLVYRGATYHVAAEGPIENADDIPEELNALPVQVKEQLARDGAVELNDDDPPQITEVNDGYQIFQNTSDTMGDQVVAINQNDGVADQDRIRQYSLQRNDNGDLVNDQGERVTNPEEAAIRDTRRVPENQAIISRQDAVSTNDQDVEVEILKGVKLPVNVDPKNVFTNELFGDVMALRNALEDPDTSAGELSEMLGVMDHHINNFVDERAELGARVNRVEMVDERVQQQQVIAKRIMSDNEDAEMEKVITEMLSQENVHRAALSATGRIIQPTLMDFLR</sequence>
<evidence type="ECO:0000313" key="6">
    <source>
        <dbReference type="EMBL" id="AOM81901.1"/>
    </source>
</evidence>
<dbReference type="RefSeq" id="WP_069364029.1">
    <property type="nucleotide sequence ID" value="NZ_CP012502.1"/>
</dbReference>
<dbReference type="KEGG" id="bbev:BBEV_0508"/>
<organism evidence="6 7">
    <name type="scientific">Salisediminibacterium beveridgei</name>
    <dbReference type="NCBI Taxonomy" id="632773"/>
    <lineage>
        <taxon>Bacteria</taxon>
        <taxon>Bacillati</taxon>
        <taxon>Bacillota</taxon>
        <taxon>Bacilli</taxon>
        <taxon>Bacillales</taxon>
        <taxon>Bacillaceae</taxon>
        <taxon>Salisediminibacterium</taxon>
    </lineage>
</organism>
<evidence type="ECO:0000256" key="2">
    <source>
        <dbReference type="ARBA" id="ARBA00005709"/>
    </source>
</evidence>
<dbReference type="Pfam" id="PF00700">
    <property type="entry name" value="Flagellin_C"/>
    <property type="match status" value="1"/>
</dbReference>
<protein>
    <submittedName>
        <fullName evidence="6">Flagellar hook-associated protein FlgL</fullName>
    </submittedName>
</protein>
<feature type="domain" description="Flagellin C-terminal" evidence="5">
    <location>
        <begin position="363"/>
        <end position="439"/>
    </location>
</feature>
<name>A0A1D7QSE2_9BACI</name>
<keyword evidence="6" id="KW-0966">Cell projection</keyword>
<gene>
    <name evidence="6" type="primary">flgL</name>
    <name evidence="6" type="ORF">BBEV_0508</name>
</gene>
<keyword evidence="7" id="KW-1185">Reference proteome</keyword>
<comment type="subcellular location">
    <subcellularLocation>
        <location evidence="1">Bacterial flagellum</location>
    </subcellularLocation>
</comment>
<dbReference type="STRING" id="632773.BBEV_0508"/>
<dbReference type="Proteomes" id="UP000094463">
    <property type="component" value="Chromosome"/>
</dbReference>
<dbReference type="AlphaFoldDB" id="A0A1D7QSE2"/>
<dbReference type="InterPro" id="IPR013384">
    <property type="entry name" value="Flagell_FlgL"/>
</dbReference>
<dbReference type="EMBL" id="CP012502">
    <property type="protein sequence ID" value="AOM81901.1"/>
    <property type="molecule type" value="Genomic_DNA"/>
</dbReference>
<accession>A0A1D7QSE2</accession>
<dbReference type="GO" id="GO:0009424">
    <property type="term" value="C:bacterial-type flagellum hook"/>
    <property type="evidence" value="ECO:0007669"/>
    <property type="project" value="InterPro"/>
</dbReference>
<keyword evidence="6" id="KW-0969">Cilium</keyword>
<dbReference type="InterPro" id="IPR001029">
    <property type="entry name" value="Flagellin_N"/>
</dbReference>
<dbReference type="SUPFAM" id="SSF64518">
    <property type="entry name" value="Phase 1 flagellin"/>
    <property type="match status" value="1"/>
</dbReference>
<dbReference type="NCBIfam" id="TIGR02550">
    <property type="entry name" value="flagell_flgL"/>
    <property type="match status" value="1"/>
</dbReference>
<evidence type="ECO:0000259" key="4">
    <source>
        <dbReference type="Pfam" id="PF00669"/>
    </source>
</evidence>
<proteinExistence type="inferred from homology"/>